<protein>
    <recommendedName>
        <fullName evidence="3">Methyltransferase domain-containing protein</fullName>
    </recommendedName>
</protein>
<sequence>MRGILEEFISTSKISSALSIASGSAREIRELPAPYLEKCSFHLLDADERPLSFAKGHFDSLATDSKISYTCADALKAKAYEDLPLFDLVYSFGLFDYLPDKLVFSCCKHALKKISEAGWFIFCLKDSRYYDALFYELFYDWKFVHRTRSDGYAIAGKLGLTVEKEWMTQGHTIIVYLCKKS</sequence>
<dbReference type="InterPro" id="IPR029063">
    <property type="entry name" value="SAM-dependent_MTases_sf"/>
</dbReference>
<evidence type="ECO:0000313" key="1">
    <source>
        <dbReference type="EMBL" id="CCQ68412.1"/>
    </source>
</evidence>
<dbReference type="RefSeq" id="WP_156177794.1">
    <property type="nucleotide sequence ID" value="NZ_CAQN01000761.1"/>
</dbReference>
<name>T2JUW5_CROWT</name>
<gene>
    <name evidence="1" type="ORF">CWATWH0402_1227</name>
</gene>
<comment type="caution">
    <text evidence="1">The sequence shown here is derived from an EMBL/GenBank/DDBJ whole genome shotgun (WGS) entry which is preliminary data.</text>
</comment>
<dbReference type="EMBL" id="CAQN01000761">
    <property type="protein sequence ID" value="CCQ68412.1"/>
    <property type="molecule type" value="Genomic_DNA"/>
</dbReference>
<evidence type="ECO:0000313" key="2">
    <source>
        <dbReference type="Proteomes" id="UP000018130"/>
    </source>
</evidence>
<accession>T2JUW5</accession>
<proteinExistence type="predicted"/>
<evidence type="ECO:0008006" key="3">
    <source>
        <dbReference type="Google" id="ProtNLM"/>
    </source>
</evidence>
<dbReference type="Gene3D" id="3.40.50.150">
    <property type="entry name" value="Vaccinia Virus protein VP39"/>
    <property type="match status" value="1"/>
</dbReference>
<dbReference type="Proteomes" id="UP000018130">
    <property type="component" value="Unassembled WGS sequence"/>
</dbReference>
<reference evidence="1 2" key="1">
    <citation type="submission" date="2013-01" db="EMBL/GenBank/DDBJ databases">
        <authorList>
            <person name="Bench S."/>
        </authorList>
    </citation>
    <scope>NUCLEOTIDE SEQUENCE [LARGE SCALE GENOMIC DNA]</scope>
    <source>
        <strain evidence="1 2">WH 0402</strain>
    </source>
</reference>
<dbReference type="AlphaFoldDB" id="T2JUW5"/>
<organism evidence="1 2">
    <name type="scientific">Crocosphaera watsonii WH 0402</name>
    <dbReference type="NCBI Taxonomy" id="1284629"/>
    <lineage>
        <taxon>Bacteria</taxon>
        <taxon>Bacillati</taxon>
        <taxon>Cyanobacteriota</taxon>
        <taxon>Cyanophyceae</taxon>
        <taxon>Oscillatoriophycideae</taxon>
        <taxon>Chroococcales</taxon>
        <taxon>Aphanothecaceae</taxon>
        <taxon>Crocosphaera</taxon>
    </lineage>
</organism>
<reference evidence="1 2" key="2">
    <citation type="submission" date="2013-09" db="EMBL/GenBank/DDBJ databases">
        <title>Whole genome comparison of six Crocosphaera watsonii strains with differing phenotypes.</title>
        <authorList>
            <person name="Bench S.R."/>
            <person name="Heller P."/>
            <person name="Frank I."/>
            <person name="Arciniega M."/>
            <person name="Shilova I.N."/>
            <person name="Zehr J.P."/>
        </authorList>
    </citation>
    <scope>NUCLEOTIDE SEQUENCE [LARGE SCALE GENOMIC DNA]</scope>
    <source>
        <strain evidence="1 2">WH 0402</strain>
    </source>
</reference>
<dbReference type="SUPFAM" id="SSF53335">
    <property type="entry name" value="S-adenosyl-L-methionine-dependent methyltransferases"/>
    <property type="match status" value="1"/>
</dbReference>